<dbReference type="GeneID" id="8852375"/>
<dbReference type="VEuPathDB" id="AmoebaDB:NAEGRDRAFT_30708"/>
<dbReference type="PANTHER" id="PTHR43157:SF31">
    <property type="entry name" value="PHOSPHATIDYLINOSITOL-GLYCAN BIOSYNTHESIS CLASS F PROTEIN"/>
    <property type="match status" value="1"/>
</dbReference>
<dbReference type="Pfam" id="PF00106">
    <property type="entry name" value="adh_short"/>
    <property type="match status" value="1"/>
</dbReference>
<dbReference type="AlphaFoldDB" id="D2V3K4"/>
<dbReference type="GO" id="GO:0016491">
    <property type="term" value="F:oxidoreductase activity"/>
    <property type="evidence" value="ECO:0007669"/>
    <property type="project" value="UniProtKB-KW"/>
</dbReference>
<evidence type="ECO:0000256" key="1">
    <source>
        <dbReference type="ARBA" id="ARBA00023002"/>
    </source>
</evidence>
<protein>
    <submittedName>
        <fullName evidence="2">Predicted protein</fullName>
    </submittedName>
</protein>
<dbReference type="Proteomes" id="UP000006671">
    <property type="component" value="Unassembled WGS sequence"/>
</dbReference>
<dbReference type="SUPFAM" id="SSF51735">
    <property type="entry name" value="NAD(P)-binding Rossmann-fold domains"/>
    <property type="match status" value="1"/>
</dbReference>
<organism evidence="3">
    <name type="scientific">Naegleria gruberi</name>
    <name type="common">Amoeba</name>
    <dbReference type="NCBI Taxonomy" id="5762"/>
    <lineage>
        <taxon>Eukaryota</taxon>
        <taxon>Discoba</taxon>
        <taxon>Heterolobosea</taxon>
        <taxon>Tetramitia</taxon>
        <taxon>Eutetramitia</taxon>
        <taxon>Vahlkampfiidae</taxon>
        <taxon>Naegleria</taxon>
    </lineage>
</organism>
<gene>
    <name evidence="2" type="ORF">NAEGRDRAFT_30708</name>
</gene>
<evidence type="ECO:0000313" key="3">
    <source>
        <dbReference type="Proteomes" id="UP000006671"/>
    </source>
</evidence>
<dbReference type="PANTHER" id="PTHR43157">
    <property type="entry name" value="PHOSPHATIDYLINOSITOL-GLYCAN BIOSYNTHESIS CLASS F PROTEIN-RELATED"/>
    <property type="match status" value="1"/>
</dbReference>
<dbReference type="InterPro" id="IPR036291">
    <property type="entry name" value="NAD(P)-bd_dom_sf"/>
</dbReference>
<dbReference type="EMBL" id="GG738850">
    <property type="protein sequence ID" value="EFC48785.1"/>
    <property type="molecule type" value="Genomic_DNA"/>
</dbReference>
<dbReference type="STRING" id="5762.D2V3K4"/>
<dbReference type="InParanoid" id="D2V3K4"/>
<dbReference type="OrthoDB" id="191139at2759"/>
<dbReference type="RefSeq" id="XP_002681529.1">
    <property type="nucleotide sequence ID" value="XM_002681483.1"/>
</dbReference>
<sequence length="283" mass="31935">GASAGIGSYTAEALYRQGATVYMACRNEEKTQKVISQIKKKKVNYEGGSLNFIKLDFNNLESVRECAREFLHGGLVLDVLINNAGCAVGGERYSVQGYEEMFQSNVLGHHLLVDLLWNNMNGNPNGARIVIVSSYAHMFIKDYEFYNTEKKVHTLMNRNKQYGFTKLCNIYQTYYFNERIKNTPNCKVTVNACHPGAIKSELSREVPYGLQSLISLIQYFFFVDLEIGSQNTLHLACSKDVSGISGKFFDQCAVKEPLPITKNKELYNELVDLCEKVCSSYSL</sequence>
<dbReference type="InterPro" id="IPR002347">
    <property type="entry name" value="SDR_fam"/>
</dbReference>
<dbReference type="eggNOG" id="KOG1208">
    <property type="taxonomic scope" value="Eukaryota"/>
</dbReference>
<keyword evidence="1" id="KW-0560">Oxidoreductase</keyword>
<name>D2V3K4_NAEGR</name>
<dbReference type="KEGG" id="ngr:NAEGRDRAFT_30708"/>
<dbReference type="Gene3D" id="3.40.50.720">
    <property type="entry name" value="NAD(P)-binding Rossmann-like Domain"/>
    <property type="match status" value="1"/>
</dbReference>
<keyword evidence="3" id="KW-1185">Reference proteome</keyword>
<evidence type="ECO:0000313" key="2">
    <source>
        <dbReference type="EMBL" id="EFC48785.1"/>
    </source>
</evidence>
<reference evidence="2 3" key="1">
    <citation type="journal article" date="2010" name="Cell">
        <title>The genome of Naegleria gruberi illuminates early eukaryotic versatility.</title>
        <authorList>
            <person name="Fritz-Laylin L.K."/>
            <person name="Prochnik S.E."/>
            <person name="Ginger M.L."/>
            <person name="Dacks J.B."/>
            <person name="Carpenter M.L."/>
            <person name="Field M.C."/>
            <person name="Kuo A."/>
            <person name="Paredez A."/>
            <person name="Chapman J."/>
            <person name="Pham J."/>
            <person name="Shu S."/>
            <person name="Neupane R."/>
            <person name="Cipriano M."/>
            <person name="Mancuso J."/>
            <person name="Tu H."/>
            <person name="Salamov A."/>
            <person name="Lindquist E."/>
            <person name="Shapiro H."/>
            <person name="Lucas S."/>
            <person name="Grigoriev I.V."/>
            <person name="Cande W.Z."/>
            <person name="Fulton C."/>
            <person name="Rokhsar D.S."/>
            <person name="Dawson S.C."/>
        </authorList>
    </citation>
    <scope>NUCLEOTIDE SEQUENCE [LARGE SCALE GENOMIC DNA]</scope>
    <source>
        <strain evidence="2 3">NEG-M</strain>
    </source>
</reference>
<proteinExistence type="predicted"/>
<feature type="non-terminal residue" evidence="2">
    <location>
        <position position="1"/>
    </location>
</feature>
<accession>D2V3K4</accession>